<comment type="caution">
    <text evidence="1">The sequence shown here is derived from an EMBL/GenBank/DDBJ whole genome shotgun (WGS) entry which is preliminary data.</text>
</comment>
<evidence type="ECO:0000313" key="1">
    <source>
        <dbReference type="EMBL" id="OIQ80283.1"/>
    </source>
</evidence>
<gene>
    <name evidence="1" type="ORF">GALL_379600</name>
</gene>
<reference evidence="1" key="1">
    <citation type="submission" date="2016-10" db="EMBL/GenBank/DDBJ databases">
        <title>Sequence of Gallionella enrichment culture.</title>
        <authorList>
            <person name="Poehlein A."/>
            <person name="Muehling M."/>
            <person name="Daniel R."/>
        </authorList>
    </citation>
    <scope>NUCLEOTIDE SEQUENCE</scope>
</reference>
<sequence length="57" mass="6543">MQLTRTSQSVQHCSIIGLMYGRQFTHRQDRQMPEIPDLGALRPQELARNIADLCDCV</sequence>
<dbReference type="AlphaFoldDB" id="A0A1J5QS14"/>
<proteinExistence type="predicted"/>
<dbReference type="EMBL" id="MLJW01001082">
    <property type="protein sequence ID" value="OIQ80283.1"/>
    <property type="molecule type" value="Genomic_DNA"/>
</dbReference>
<accession>A0A1J5QS14</accession>
<organism evidence="1">
    <name type="scientific">mine drainage metagenome</name>
    <dbReference type="NCBI Taxonomy" id="410659"/>
    <lineage>
        <taxon>unclassified sequences</taxon>
        <taxon>metagenomes</taxon>
        <taxon>ecological metagenomes</taxon>
    </lineage>
</organism>
<name>A0A1J5QS14_9ZZZZ</name>
<protein>
    <submittedName>
        <fullName evidence="1">Uncharacterized protein</fullName>
    </submittedName>
</protein>